<feature type="region of interest" description="Disordered" evidence="2">
    <location>
        <begin position="249"/>
        <end position="305"/>
    </location>
</feature>
<protein>
    <submittedName>
        <fullName evidence="3">Uncharacterized protein</fullName>
    </submittedName>
</protein>
<keyword evidence="1" id="KW-0175">Coiled coil</keyword>
<gene>
    <name evidence="3" type="ORF">ESCO_001349</name>
</gene>
<organism evidence="3 4">
    <name type="scientific">Escovopsis weberi</name>
    <dbReference type="NCBI Taxonomy" id="150374"/>
    <lineage>
        <taxon>Eukaryota</taxon>
        <taxon>Fungi</taxon>
        <taxon>Dikarya</taxon>
        <taxon>Ascomycota</taxon>
        <taxon>Pezizomycotina</taxon>
        <taxon>Sordariomycetes</taxon>
        <taxon>Hypocreomycetidae</taxon>
        <taxon>Hypocreales</taxon>
        <taxon>Hypocreaceae</taxon>
        <taxon>Escovopsis</taxon>
    </lineage>
</organism>
<feature type="compositionally biased region" description="Low complexity" evidence="2">
    <location>
        <begin position="249"/>
        <end position="268"/>
    </location>
</feature>
<feature type="region of interest" description="Disordered" evidence="2">
    <location>
        <begin position="963"/>
        <end position="1059"/>
    </location>
</feature>
<sequence>MSSENGAPREPATRGRGRGGRGGRAGRGRGGGRGASAAVSKAIPARLLRGSTRRGRAKTFTESHAQASYERQKDIKDNYLVLSNALKVISQTLADRALDELTNRPEVYTTKPAYQPVHNVLQNRLDDHLDHADAEFKFCTAMSKKTLVNRRAIIHDTFERKLEELQERFDEALAERVRILTSLMTKDLPVDVSDERVTYKYITDEQLDAGIDINEPPRDAPAISDATRGDGPACGLRLVDKSRLEAVDAADSAAPSSSATPATPVTRGAGTGRGRGRGANKRRPLEQPNGEPTAKKNTRSAAEAPSPALVPAKGLIAAAAAAHELPEVPGLAAPAALANEPVISSPDKDGVRSRSPALPKNLGSPDEYGFRLFNPRGTNRDKVSSGRILAPRPITFEDWEIGYRDGTNSQAYGPGKSKRGKYFNTPNTSNVFHESTICGYNYLELQSDDFDQELVQRHGVHPRFGVFLPDSVNDAQPPSPCVMPGKPVVYVATPSGRIAHASRSFQDTINHRSATQAPLRSRLGASMRAFCDSDPDTSRADISLDDVLPTVEELRQRSLGTAARELQSATETEEPSDESRELTRAAAERPEDRPEDRLGSEEDAAAAAVNKASPSEEAPTLTTLVYGAAYVEACDACDRFASTQPAPKVVLYDAIRDVFTRHSTPAAPPAAPQHETNLMQLNFLASMCVLEPPLAQSVRQEGAAAAAAAAANANANANANAIGPAPAASGPPAAPVADQPQPLAAAPNHGHPTPPAAAPPVVRDSSVRSTLVTGASPFAPAPYAQAAPTGSGSSNSSSHHAPRPRENLAPARPYADQGPGPVSYAEPRPGQLHRLPSAGPPAHTPNLDVIRYQTPREQGPAPSHHPLMRAVDYPQYPPVMPPAQEQQQQHHPLYYGHGAYPASPRREMHMPPARPMEPPLVSSSGGDRRMSVYRPETPGPIQFPAPNPASAYPPHPMLSPPFPSHHPMLGPMAQSPPSSAHRHRGSGSISSDASGKYRKLQPAPVPPHRIYSAQPELKTIPYDHKELGKRSKADKTAEPHGNGTGGGGGGGGGGPDESR</sequence>
<feature type="region of interest" description="Disordered" evidence="2">
    <location>
        <begin position="211"/>
        <end position="235"/>
    </location>
</feature>
<feature type="region of interest" description="Disordered" evidence="2">
    <location>
        <begin position="562"/>
        <end position="618"/>
    </location>
</feature>
<evidence type="ECO:0000256" key="1">
    <source>
        <dbReference type="SAM" id="Coils"/>
    </source>
</evidence>
<evidence type="ECO:0000256" key="2">
    <source>
        <dbReference type="SAM" id="MobiDB-lite"/>
    </source>
</evidence>
<feature type="region of interest" description="Disordered" evidence="2">
    <location>
        <begin position="726"/>
        <end position="847"/>
    </location>
</feature>
<dbReference type="AlphaFoldDB" id="A0A0M8MXW2"/>
<reference evidence="3 4" key="1">
    <citation type="submission" date="2015-07" db="EMBL/GenBank/DDBJ databases">
        <title>The genome of the fungus Escovopsis weberi, a specialized disease agent of ant agriculture.</title>
        <authorList>
            <person name="de Man T.J."/>
            <person name="Stajich J.E."/>
            <person name="Kubicek C.P."/>
            <person name="Chenthamara K."/>
            <person name="Atanasova L."/>
            <person name="Druzhinina I.S."/>
            <person name="Birnbaum S."/>
            <person name="Barribeau S.M."/>
            <person name="Teiling C."/>
            <person name="Suen G."/>
            <person name="Currie C."/>
            <person name="Gerardo N.M."/>
        </authorList>
    </citation>
    <scope>NUCLEOTIDE SEQUENCE [LARGE SCALE GENOMIC DNA]</scope>
</reference>
<feature type="compositionally biased region" description="Gly residues" evidence="2">
    <location>
        <begin position="1042"/>
        <end position="1059"/>
    </location>
</feature>
<dbReference type="OrthoDB" id="4899351at2759"/>
<feature type="compositionally biased region" description="Basic and acidic residues" evidence="2">
    <location>
        <begin position="577"/>
        <end position="600"/>
    </location>
</feature>
<accession>A0A0M8MXW2</accession>
<evidence type="ECO:0000313" key="3">
    <source>
        <dbReference type="EMBL" id="KOS19067.1"/>
    </source>
</evidence>
<feature type="region of interest" description="Disordered" evidence="2">
    <location>
        <begin position="1"/>
        <end position="68"/>
    </location>
</feature>
<name>A0A0M8MXW2_ESCWE</name>
<comment type="caution">
    <text evidence="3">The sequence shown here is derived from an EMBL/GenBank/DDBJ whole genome shotgun (WGS) entry which is preliminary data.</text>
</comment>
<dbReference type="STRING" id="150374.A0A0M8MXW2"/>
<keyword evidence="4" id="KW-1185">Reference proteome</keyword>
<dbReference type="EMBL" id="LGSR01000020">
    <property type="protein sequence ID" value="KOS19067.1"/>
    <property type="molecule type" value="Genomic_DNA"/>
</dbReference>
<feature type="compositionally biased region" description="Low complexity" evidence="2">
    <location>
        <begin position="726"/>
        <end position="751"/>
    </location>
</feature>
<feature type="region of interest" description="Disordered" evidence="2">
    <location>
        <begin position="342"/>
        <end position="366"/>
    </location>
</feature>
<dbReference type="Proteomes" id="UP000053831">
    <property type="component" value="Unassembled WGS sequence"/>
</dbReference>
<feature type="compositionally biased region" description="Basic and acidic residues" evidence="2">
    <location>
        <begin position="1021"/>
        <end position="1038"/>
    </location>
</feature>
<proteinExistence type="predicted"/>
<feature type="compositionally biased region" description="Low complexity" evidence="2">
    <location>
        <begin position="775"/>
        <end position="798"/>
    </location>
</feature>
<feature type="coiled-coil region" evidence="1">
    <location>
        <begin position="155"/>
        <end position="182"/>
    </location>
</feature>
<feature type="compositionally biased region" description="Basic residues" evidence="2">
    <location>
        <begin position="15"/>
        <end position="27"/>
    </location>
</feature>
<evidence type="ECO:0000313" key="4">
    <source>
        <dbReference type="Proteomes" id="UP000053831"/>
    </source>
</evidence>